<evidence type="ECO:0000256" key="2">
    <source>
        <dbReference type="ARBA" id="ARBA00008653"/>
    </source>
</evidence>
<dbReference type="InterPro" id="IPR009061">
    <property type="entry name" value="DNA-bd_dom_put_sf"/>
</dbReference>
<dbReference type="HAMAP" id="MF_00283">
    <property type="entry name" value="Phe_tRNA_synth_beta1"/>
    <property type="match status" value="1"/>
</dbReference>
<evidence type="ECO:0000256" key="6">
    <source>
        <dbReference type="ARBA" id="ARBA00022598"/>
    </source>
</evidence>
<protein>
    <recommendedName>
        <fullName evidence="15">Phenylalanine--tRNA ligase beta subunit</fullName>
        <ecNumber evidence="15">6.1.1.20</ecNumber>
    </recommendedName>
    <alternativeName>
        <fullName evidence="15">Phenylalanyl-tRNA synthetase beta subunit</fullName>
        <shortName evidence="15">PheRS</shortName>
    </alternativeName>
</protein>
<dbReference type="PROSITE" id="PS51483">
    <property type="entry name" value="B5"/>
    <property type="match status" value="1"/>
</dbReference>
<comment type="cofactor">
    <cofactor evidence="15">
        <name>Mg(2+)</name>
        <dbReference type="ChEBI" id="CHEBI:18420"/>
    </cofactor>
    <text evidence="15">Binds 2 magnesium ions per tetramer.</text>
</comment>
<keyword evidence="6 15" id="KW-0436">Ligase</keyword>
<dbReference type="InterPro" id="IPR045060">
    <property type="entry name" value="Phe-tRNA-ligase_IIc_bsu"/>
</dbReference>
<gene>
    <name evidence="15" type="primary">pheT</name>
    <name evidence="20" type="ORF">HYS17_02125</name>
</gene>
<evidence type="ECO:0000256" key="7">
    <source>
        <dbReference type="ARBA" id="ARBA00022723"/>
    </source>
</evidence>
<keyword evidence="4 15" id="KW-0963">Cytoplasm</keyword>
<dbReference type="Gene3D" id="3.30.70.380">
    <property type="entry name" value="Ferrodoxin-fold anticodon-binding domain"/>
    <property type="match status" value="1"/>
</dbReference>
<proteinExistence type="inferred from homology"/>
<evidence type="ECO:0000256" key="12">
    <source>
        <dbReference type="ARBA" id="ARBA00022917"/>
    </source>
</evidence>
<dbReference type="SUPFAM" id="SSF54991">
    <property type="entry name" value="Anticodon-binding domain of PheRS"/>
    <property type="match status" value="1"/>
</dbReference>
<dbReference type="InterPro" id="IPR020825">
    <property type="entry name" value="Phe-tRNA_synthase-like_B3/B4"/>
</dbReference>
<keyword evidence="7 15" id="KW-0479">Metal-binding</keyword>
<dbReference type="NCBIfam" id="TIGR00472">
    <property type="entry name" value="pheT_bact"/>
    <property type="match status" value="1"/>
</dbReference>
<keyword evidence="11 16" id="KW-0694">RNA-binding</keyword>
<dbReference type="InterPro" id="IPR004532">
    <property type="entry name" value="Phe-tRNA-ligase_IIc_bsu_bact"/>
</dbReference>
<organism evidence="20 21">
    <name type="scientific">Micavibrio aeruginosavorus</name>
    <dbReference type="NCBI Taxonomy" id="349221"/>
    <lineage>
        <taxon>Bacteria</taxon>
        <taxon>Pseudomonadati</taxon>
        <taxon>Bdellovibrionota</taxon>
        <taxon>Bdellovibrionia</taxon>
        <taxon>Bdellovibrionales</taxon>
        <taxon>Pseudobdellovibrionaceae</taxon>
        <taxon>Micavibrio</taxon>
    </lineage>
</organism>
<dbReference type="Gene3D" id="3.30.930.10">
    <property type="entry name" value="Bira Bifunctional Protein, Domain 2"/>
    <property type="match status" value="1"/>
</dbReference>
<dbReference type="InterPro" id="IPR033714">
    <property type="entry name" value="tRNA_bind_bactPheRS"/>
</dbReference>
<comment type="subunit">
    <text evidence="3 15">Tetramer of two alpha and two beta subunits.</text>
</comment>
<evidence type="ECO:0000256" key="3">
    <source>
        <dbReference type="ARBA" id="ARBA00011209"/>
    </source>
</evidence>
<dbReference type="InterPro" id="IPR041616">
    <property type="entry name" value="PheRS_beta_core"/>
</dbReference>
<evidence type="ECO:0000259" key="19">
    <source>
        <dbReference type="PROSITE" id="PS51483"/>
    </source>
</evidence>
<evidence type="ECO:0000256" key="13">
    <source>
        <dbReference type="ARBA" id="ARBA00023146"/>
    </source>
</evidence>
<dbReference type="Pfam" id="PF17759">
    <property type="entry name" value="tRNA_synthFbeta"/>
    <property type="match status" value="1"/>
</dbReference>
<dbReference type="Pfam" id="PF03483">
    <property type="entry name" value="B3_4"/>
    <property type="match status" value="1"/>
</dbReference>
<dbReference type="InterPro" id="IPR012340">
    <property type="entry name" value="NA-bd_OB-fold"/>
</dbReference>
<evidence type="ECO:0000256" key="9">
    <source>
        <dbReference type="ARBA" id="ARBA00022840"/>
    </source>
</evidence>
<evidence type="ECO:0000313" key="21">
    <source>
        <dbReference type="Proteomes" id="UP000595362"/>
    </source>
</evidence>
<keyword evidence="10 15" id="KW-0460">Magnesium</keyword>
<dbReference type="GO" id="GO:0006432">
    <property type="term" value="P:phenylalanyl-tRNA aminoacylation"/>
    <property type="evidence" value="ECO:0007669"/>
    <property type="project" value="UniProtKB-UniRule"/>
</dbReference>
<evidence type="ECO:0000256" key="8">
    <source>
        <dbReference type="ARBA" id="ARBA00022741"/>
    </source>
</evidence>
<dbReference type="GO" id="GO:0004826">
    <property type="term" value="F:phenylalanine-tRNA ligase activity"/>
    <property type="evidence" value="ECO:0007669"/>
    <property type="project" value="UniProtKB-UniRule"/>
</dbReference>
<dbReference type="SUPFAM" id="SSF50249">
    <property type="entry name" value="Nucleic acid-binding proteins"/>
    <property type="match status" value="1"/>
</dbReference>
<feature type="domain" description="B5" evidence="19">
    <location>
        <begin position="402"/>
        <end position="478"/>
    </location>
</feature>
<evidence type="ECO:0000256" key="10">
    <source>
        <dbReference type="ARBA" id="ARBA00022842"/>
    </source>
</evidence>
<dbReference type="Gene3D" id="3.30.56.10">
    <property type="match status" value="2"/>
</dbReference>
<reference evidence="20 21" key="1">
    <citation type="submission" date="2020-07" db="EMBL/GenBank/DDBJ databases">
        <title>Huge and variable diversity of episymbiotic CPR bacteria and DPANN archaea in groundwater ecosystems.</title>
        <authorList>
            <person name="He C.Y."/>
            <person name="Keren R."/>
            <person name="Whittaker M."/>
            <person name="Farag I.F."/>
            <person name="Doudna J."/>
            <person name="Cate J.H.D."/>
            <person name="Banfield J.F."/>
        </authorList>
    </citation>
    <scope>NUCLEOTIDE SEQUENCE [LARGE SCALE GENOMIC DNA]</scope>
    <source>
        <strain evidence="20">NC_groundwater_70_Ag_B-0.1um_54_66</strain>
    </source>
</reference>
<evidence type="ECO:0000256" key="1">
    <source>
        <dbReference type="ARBA" id="ARBA00004496"/>
    </source>
</evidence>
<dbReference type="GO" id="GO:0005524">
    <property type="term" value="F:ATP binding"/>
    <property type="evidence" value="ECO:0007669"/>
    <property type="project" value="UniProtKB-UniRule"/>
</dbReference>
<keyword evidence="8 15" id="KW-0547">Nucleotide-binding</keyword>
<dbReference type="SUPFAM" id="SSF56037">
    <property type="entry name" value="PheT/TilS domain"/>
    <property type="match status" value="1"/>
</dbReference>
<feature type="domain" description="TRNA-binding" evidence="17">
    <location>
        <begin position="39"/>
        <end position="148"/>
    </location>
</feature>
<dbReference type="InterPro" id="IPR002547">
    <property type="entry name" value="tRNA-bd_dom"/>
</dbReference>
<dbReference type="SUPFAM" id="SSF46955">
    <property type="entry name" value="Putative DNA-binding domain"/>
    <property type="match status" value="1"/>
</dbReference>
<dbReference type="EC" id="6.1.1.20" evidence="15"/>
<feature type="domain" description="FDX-ACB" evidence="18">
    <location>
        <begin position="712"/>
        <end position="805"/>
    </location>
</feature>
<dbReference type="InterPro" id="IPR005147">
    <property type="entry name" value="tRNA_synthase_B5-dom"/>
</dbReference>
<dbReference type="Proteomes" id="UP000595362">
    <property type="component" value="Chromosome"/>
</dbReference>
<name>A0A7T5UIE4_9BACT</name>
<dbReference type="PROSITE" id="PS51447">
    <property type="entry name" value="FDX_ACB"/>
    <property type="match status" value="1"/>
</dbReference>
<comment type="catalytic activity">
    <reaction evidence="14 15">
        <text>tRNA(Phe) + L-phenylalanine + ATP = L-phenylalanyl-tRNA(Phe) + AMP + diphosphate + H(+)</text>
        <dbReference type="Rhea" id="RHEA:19413"/>
        <dbReference type="Rhea" id="RHEA-COMP:9668"/>
        <dbReference type="Rhea" id="RHEA-COMP:9699"/>
        <dbReference type="ChEBI" id="CHEBI:15378"/>
        <dbReference type="ChEBI" id="CHEBI:30616"/>
        <dbReference type="ChEBI" id="CHEBI:33019"/>
        <dbReference type="ChEBI" id="CHEBI:58095"/>
        <dbReference type="ChEBI" id="CHEBI:78442"/>
        <dbReference type="ChEBI" id="CHEBI:78531"/>
        <dbReference type="ChEBI" id="CHEBI:456215"/>
        <dbReference type="EC" id="6.1.1.20"/>
    </reaction>
</comment>
<dbReference type="PROSITE" id="PS50886">
    <property type="entry name" value="TRBD"/>
    <property type="match status" value="1"/>
</dbReference>
<dbReference type="AlphaFoldDB" id="A0A7T5UIE4"/>
<evidence type="ECO:0000256" key="5">
    <source>
        <dbReference type="ARBA" id="ARBA00022555"/>
    </source>
</evidence>
<feature type="binding site" evidence="15">
    <location>
        <position position="465"/>
    </location>
    <ligand>
        <name>Mg(2+)</name>
        <dbReference type="ChEBI" id="CHEBI:18420"/>
        <note>shared with alpha subunit</note>
    </ligand>
</feature>
<dbReference type="GO" id="GO:0000287">
    <property type="term" value="F:magnesium ion binding"/>
    <property type="evidence" value="ECO:0007669"/>
    <property type="project" value="UniProtKB-UniRule"/>
</dbReference>
<comment type="subcellular location">
    <subcellularLocation>
        <location evidence="1 15">Cytoplasm</location>
    </subcellularLocation>
</comment>
<evidence type="ECO:0000256" key="4">
    <source>
        <dbReference type="ARBA" id="ARBA00022490"/>
    </source>
</evidence>
<keyword evidence="13 15" id="KW-0030">Aminoacyl-tRNA synthetase</keyword>
<keyword evidence="9 15" id="KW-0067">ATP-binding</keyword>
<dbReference type="GO" id="GO:0009328">
    <property type="term" value="C:phenylalanine-tRNA ligase complex"/>
    <property type="evidence" value="ECO:0007669"/>
    <property type="project" value="TreeGrafter"/>
</dbReference>
<dbReference type="Pfam" id="PF01588">
    <property type="entry name" value="tRNA_bind"/>
    <property type="match status" value="1"/>
</dbReference>
<feature type="binding site" evidence="15">
    <location>
        <position position="456"/>
    </location>
    <ligand>
        <name>Mg(2+)</name>
        <dbReference type="ChEBI" id="CHEBI:18420"/>
        <note>shared with alpha subunit</note>
    </ligand>
</feature>
<sequence>MKFTLDWLKQHLDTTASLDEITLTLTALGLEVDAVTDRAKLYAPFHVVYVEKAEPHPDADRLKVCIIDTGKEKLQVVCGAPNARAGMKAVFAPAGSYIPGTGITIKKGNIRGQESNGMMVSEREMGLSDEHEGIIDVAAEVPVGTAFADLYGLNDPLIEIGLTPNRADCAGIRGIARDLAAAGMGKLKPLDEGAVKYSGPSPVGVTLKFDNDKKDACPLFLGRYIKGVKNGPSPKWMQDRLKAVGLRPISALVDVTNYLSLDLCRPLHVFDADKLKGGIHVRLARDGETLQALNGKEYMLSVAMTVVCDDSGVLGLGGVIGGEATGCTESTANVYLECAYFDPLRTARTGRSLQIDSDARYRFERGVDPAFTIPAIEIATRLIQEICGGEASEVIQAGDVPAWQRTISYDPAYLKQLSGFELEADRQKAILESLGFIVVVKSSSDWKIQPPSWRADVEGRADIVEEVLRINGYDNIPPVSMCKPQALTQGGETSNGARARKARAVLAARGMDECVTWSFMPESKAALFSANDSEQAAALKLSNAISADLAQMRPSILPNLVEAAERNRARGFGGNALFEVGPTFTSPKMNGQVLVAGGIRSGQAGPRHWADASCHRDVDVMDAKADAMAVIESAGIPASGLQVSRDAPAWYHPGRSGVLRMGANIIARFGELHPATLEALDIKGPVVGFEVVLDNIPQSRKKGTSKGVLTLSSLQPVSRDFAFLMDIKIEGDVLVRAIRGSDKDLIDRVDIFDIYSGKGVPAGKKSVAVAVTLQPRTQTLTEADLEAISRKIIDAVAAKTGGMLRS</sequence>
<dbReference type="Gene3D" id="2.40.50.140">
    <property type="entry name" value="Nucleic acid-binding proteins"/>
    <property type="match status" value="1"/>
</dbReference>
<evidence type="ECO:0000256" key="16">
    <source>
        <dbReference type="PROSITE-ProRule" id="PRU00209"/>
    </source>
</evidence>
<evidence type="ECO:0000313" key="20">
    <source>
        <dbReference type="EMBL" id="QQG36603.1"/>
    </source>
</evidence>
<dbReference type="EMBL" id="CP066681">
    <property type="protein sequence ID" value="QQG36603.1"/>
    <property type="molecule type" value="Genomic_DNA"/>
</dbReference>
<dbReference type="SUPFAM" id="SSF55681">
    <property type="entry name" value="Class II aaRS and biotin synthetases"/>
    <property type="match status" value="1"/>
</dbReference>
<comment type="similarity">
    <text evidence="2 15">Belongs to the phenylalanyl-tRNA synthetase beta subunit family. Type 1 subfamily.</text>
</comment>
<dbReference type="Pfam" id="PF03147">
    <property type="entry name" value="FDX-ACB"/>
    <property type="match status" value="1"/>
</dbReference>
<dbReference type="InterPro" id="IPR036690">
    <property type="entry name" value="Fdx_antiC-bd_sf"/>
</dbReference>
<evidence type="ECO:0000259" key="18">
    <source>
        <dbReference type="PROSITE" id="PS51447"/>
    </source>
</evidence>
<dbReference type="SMART" id="SM00896">
    <property type="entry name" value="FDX-ACB"/>
    <property type="match status" value="1"/>
</dbReference>
<dbReference type="Pfam" id="PF03484">
    <property type="entry name" value="B5"/>
    <property type="match status" value="1"/>
</dbReference>
<accession>A0A7T5UIE4</accession>
<dbReference type="PANTHER" id="PTHR10947:SF0">
    <property type="entry name" value="PHENYLALANINE--TRNA LIGASE BETA SUBUNIT"/>
    <property type="match status" value="1"/>
</dbReference>
<keyword evidence="5 16" id="KW-0820">tRNA-binding</keyword>
<dbReference type="Gene3D" id="3.50.40.10">
    <property type="entry name" value="Phenylalanyl-trna Synthetase, Chain B, domain 3"/>
    <property type="match status" value="1"/>
</dbReference>
<evidence type="ECO:0000256" key="11">
    <source>
        <dbReference type="ARBA" id="ARBA00022884"/>
    </source>
</evidence>
<dbReference type="PANTHER" id="PTHR10947">
    <property type="entry name" value="PHENYLALANYL-TRNA SYNTHETASE BETA CHAIN AND LEUCINE-RICH REPEAT-CONTAINING PROTEIN 47"/>
    <property type="match status" value="1"/>
</dbReference>
<dbReference type="CDD" id="cd02796">
    <property type="entry name" value="tRNA_bind_bactPheRS"/>
    <property type="match status" value="1"/>
</dbReference>
<dbReference type="InterPro" id="IPR045864">
    <property type="entry name" value="aa-tRNA-synth_II/BPL/LPL"/>
</dbReference>
<evidence type="ECO:0000256" key="14">
    <source>
        <dbReference type="ARBA" id="ARBA00049255"/>
    </source>
</evidence>
<feature type="binding site" evidence="15">
    <location>
        <position position="466"/>
    </location>
    <ligand>
        <name>Mg(2+)</name>
        <dbReference type="ChEBI" id="CHEBI:18420"/>
        <note>shared with alpha subunit</note>
    </ligand>
</feature>
<evidence type="ECO:0000256" key="15">
    <source>
        <dbReference type="HAMAP-Rule" id="MF_00283"/>
    </source>
</evidence>
<dbReference type="SMART" id="SM00873">
    <property type="entry name" value="B3_4"/>
    <property type="match status" value="1"/>
</dbReference>
<dbReference type="SMART" id="SM00874">
    <property type="entry name" value="B5"/>
    <property type="match status" value="1"/>
</dbReference>
<keyword evidence="12 15" id="KW-0648">Protein biosynthesis</keyword>
<dbReference type="GO" id="GO:0000049">
    <property type="term" value="F:tRNA binding"/>
    <property type="evidence" value="ECO:0007669"/>
    <property type="project" value="UniProtKB-UniRule"/>
</dbReference>
<evidence type="ECO:0000259" key="17">
    <source>
        <dbReference type="PROSITE" id="PS50886"/>
    </source>
</evidence>
<dbReference type="CDD" id="cd00769">
    <property type="entry name" value="PheRS_beta_core"/>
    <property type="match status" value="1"/>
</dbReference>
<dbReference type="NCBIfam" id="NF045760">
    <property type="entry name" value="YtpR"/>
    <property type="match status" value="1"/>
</dbReference>
<feature type="binding site" evidence="15">
    <location>
        <position position="462"/>
    </location>
    <ligand>
        <name>Mg(2+)</name>
        <dbReference type="ChEBI" id="CHEBI:18420"/>
        <note>shared with alpha subunit</note>
    </ligand>
</feature>
<dbReference type="InterPro" id="IPR005121">
    <property type="entry name" value="Fdx_antiC-bd"/>
</dbReference>
<dbReference type="InterPro" id="IPR005146">
    <property type="entry name" value="B3/B4_tRNA-bd"/>
</dbReference>